<feature type="transmembrane region" description="Helical" evidence="3">
    <location>
        <begin position="16"/>
        <end position="36"/>
    </location>
</feature>
<dbReference type="Pfam" id="PF01734">
    <property type="entry name" value="Patatin"/>
    <property type="match status" value="1"/>
</dbReference>
<dbReference type="RefSeq" id="WP_166217223.1">
    <property type="nucleotide sequence ID" value="NZ_CP088284.1"/>
</dbReference>
<accession>A0A973WB37</accession>
<sequence>MISESKRASPRLECDIVMAGGVTSGIIYPGALAMIARKFRFRSIGGTSVGAIAAAATAAAEYGRQTGKNPNAFEIVKGLPKTLGETAVDGHTRLFHLFTPEPATKTLAGSADWSRTARDNLTAKILF</sequence>
<comment type="caution">
    <text evidence="2">Lacks conserved residue(s) required for the propagation of feature annotation.</text>
</comment>
<dbReference type="AlphaFoldDB" id="A0A973WB37"/>
<dbReference type="GO" id="GO:0006629">
    <property type="term" value="P:lipid metabolic process"/>
    <property type="evidence" value="ECO:0007669"/>
    <property type="project" value="UniProtKB-KW"/>
</dbReference>
<evidence type="ECO:0000313" key="5">
    <source>
        <dbReference type="EMBL" id="NVI50434.1"/>
    </source>
</evidence>
<dbReference type="Gene3D" id="3.40.1090.10">
    <property type="entry name" value="Cytosolic phospholipase A2 catalytic domain"/>
    <property type="match status" value="1"/>
</dbReference>
<evidence type="ECO:0000256" key="1">
    <source>
        <dbReference type="ARBA" id="ARBA00023098"/>
    </source>
</evidence>
<comment type="caution">
    <text evidence="5">The sequence shown here is derived from an EMBL/GenBank/DDBJ whole genome shotgun (WGS) entry which is preliminary data.</text>
</comment>
<feature type="short sequence motif" description="GXSXG" evidence="2">
    <location>
        <begin position="46"/>
        <end position="50"/>
    </location>
</feature>
<keyword evidence="3" id="KW-1133">Transmembrane helix</keyword>
<evidence type="ECO:0000256" key="3">
    <source>
        <dbReference type="SAM" id="Phobius"/>
    </source>
</evidence>
<reference evidence="5" key="1">
    <citation type="submission" date="2020-06" db="EMBL/GenBank/DDBJ databases">
        <title>Whole Genome Sequence of Bradyrhizobium sp. Strain 1S1.</title>
        <authorList>
            <person name="Bromfield E.S.P."/>
            <person name="Cloutier S."/>
        </authorList>
    </citation>
    <scope>NUCLEOTIDE SEQUENCE [LARGE SCALE GENOMIC DNA]</scope>
    <source>
        <strain evidence="5">1S1</strain>
    </source>
</reference>
<evidence type="ECO:0000256" key="2">
    <source>
        <dbReference type="PROSITE-ProRule" id="PRU01161"/>
    </source>
</evidence>
<protein>
    <submittedName>
        <fullName evidence="5">Patatin-like phospholipase family protein</fullName>
    </submittedName>
</protein>
<keyword evidence="1" id="KW-0443">Lipid metabolism</keyword>
<dbReference type="InterPro" id="IPR002641">
    <property type="entry name" value="PNPLA_dom"/>
</dbReference>
<keyword evidence="3" id="KW-0472">Membrane</keyword>
<organism evidence="5">
    <name type="scientific">Bradyrhizobium septentrionale</name>
    <dbReference type="NCBI Taxonomy" id="1404411"/>
    <lineage>
        <taxon>Bacteria</taxon>
        <taxon>Pseudomonadati</taxon>
        <taxon>Pseudomonadota</taxon>
        <taxon>Alphaproteobacteria</taxon>
        <taxon>Hyphomicrobiales</taxon>
        <taxon>Nitrobacteraceae</taxon>
        <taxon>Bradyrhizobium</taxon>
    </lineage>
</organism>
<feature type="domain" description="PNPLA" evidence="4">
    <location>
        <begin position="16"/>
        <end position="127"/>
    </location>
</feature>
<proteinExistence type="predicted"/>
<evidence type="ECO:0000259" key="4">
    <source>
        <dbReference type="PROSITE" id="PS51635"/>
    </source>
</evidence>
<keyword evidence="3" id="KW-0812">Transmembrane</keyword>
<dbReference type="EMBL" id="JAAOLE020000002">
    <property type="protein sequence ID" value="NVI50434.1"/>
    <property type="molecule type" value="Genomic_DNA"/>
</dbReference>
<dbReference type="PROSITE" id="PS51635">
    <property type="entry name" value="PNPLA"/>
    <property type="match status" value="1"/>
</dbReference>
<gene>
    <name evidence="5" type="ORF">HAP48_048150</name>
</gene>
<name>A0A973WB37_9BRAD</name>
<dbReference type="InterPro" id="IPR016035">
    <property type="entry name" value="Acyl_Trfase/lysoPLipase"/>
</dbReference>
<dbReference type="SUPFAM" id="SSF52151">
    <property type="entry name" value="FabD/lysophospholipase-like"/>
    <property type="match status" value="1"/>
</dbReference>